<protein>
    <submittedName>
        <fullName evidence="2">VWA domain-containing protein</fullName>
    </submittedName>
</protein>
<gene>
    <name evidence="2" type="ORF">ENN04_08045</name>
</gene>
<name>A0A7C5T0Y5_9AQUI</name>
<dbReference type="CDD" id="cd00198">
    <property type="entry name" value="vWFA"/>
    <property type="match status" value="1"/>
</dbReference>
<dbReference type="EMBL" id="DSAC01000098">
    <property type="protein sequence ID" value="HHO74562.1"/>
    <property type="molecule type" value="Genomic_DNA"/>
</dbReference>
<accession>A0A7C5T0Y5</accession>
<organism evidence="2">
    <name type="scientific">Thermocrinis ruber</name>
    <dbReference type="NCBI Taxonomy" id="75906"/>
    <lineage>
        <taxon>Bacteria</taxon>
        <taxon>Pseudomonadati</taxon>
        <taxon>Aquificota</taxon>
        <taxon>Aquificia</taxon>
        <taxon>Aquificales</taxon>
        <taxon>Aquificaceae</taxon>
        <taxon>Thermocrinis</taxon>
    </lineage>
</organism>
<dbReference type="InterPro" id="IPR036465">
    <property type="entry name" value="vWFA_dom_sf"/>
</dbReference>
<dbReference type="PANTHER" id="PTHR41248">
    <property type="entry name" value="NORD PROTEIN"/>
    <property type="match status" value="1"/>
</dbReference>
<feature type="domain" description="VWFA" evidence="1">
    <location>
        <begin position="434"/>
        <end position="579"/>
    </location>
</feature>
<evidence type="ECO:0000313" key="2">
    <source>
        <dbReference type="EMBL" id="HHO74562.1"/>
    </source>
</evidence>
<dbReference type="InterPro" id="IPR002035">
    <property type="entry name" value="VWF_A"/>
</dbReference>
<dbReference type="AlphaFoldDB" id="A0A7C5T0Y5"/>
<sequence length="613" mass="71492">MKDKWKAIANLLEKETGIMVEPSYEGWGTGYDPVYVPLLEMWARGELEEIPPIAKVPKGVVFNALELSKRSEDYAINSVRHEIYYLLHTDLFLWRLGQREVFKFGYPPTVFLVLYSLLESLRVDDEILKSHPSSEGALKQRWEEVLKNLKDLYPHQGFAVEFAKAWLGFSGLSRELYRSFKQYLQSKSKDAYEVLMGEIFGRYRAYIEQAQRLNYIDLLLEEARGRVRKDAHKGRIMTDILKKLPENLQTVVQNSKELRAEELPEDIREKVLAHLKSLPEWMRDYIKQMSYLDMVERDIRFITNFLPKTLETDLEHKGFLLFLIKPWDLSSALEGKFKGKNYGDLSDRDKRYMKEHGLSEEEFKTYSRLLKDVRIYVDAFKRKFEKFLPKEEEGWQSSYAIGKRIDYKRIQREVPIKRGKFFMRREVPQEKKLAFKLLIDLSSSMKRENKAIDALKALLLFCETLNALNMPFSISAFSDDVFSLKSFDEDYKQVKSKLLNLPNLLGGGTNLEKAILQGSEELELFCKKNHFRGVLIAFSDGEPTRGLKGEALRSLVREVKGKFPVVGVGVGKERNYIEEYFEGTGIRISEVSQLGQVFLRVVENYLKRAWSEV</sequence>
<evidence type="ECO:0000259" key="1">
    <source>
        <dbReference type="PROSITE" id="PS50234"/>
    </source>
</evidence>
<dbReference type="SUPFAM" id="SSF53300">
    <property type="entry name" value="vWA-like"/>
    <property type="match status" value="1"/>
</dbReference>
<dbReference type="InterPro" id="IPR051928">
    <property type="entry name" value="NorD/CobT"/>
</dbReference>
<reference evidence="2" key="1">
    <citation type="journal article" date="2020" name="mSystems">
        <title>Genome- and Community-Level Interaction Insights into Carbon Utilization and Element Cycling Functions of Hydrothermarchaeota in Hydrothermal Sediment.</title>
        <authorList>
            <person name="Zhou Z."/>
            <person name="Liu Y."/>
            <person name="Xu W."/>
            <person name="Pan J."/>
            <person name="Luo Z.H."/>
            <person name="Li M."/>
        </authorList>
    </citation>
    <scope>NUCLEOTIDE SEQUENCE [LARGE SCALE GENOMIC DNA]</scope>
    <source>
        <strain evidence="2">SpSt-114</strain>
    </source>
</reference>
<dbReference type="PANTHER" id="PTHR41248:SF1">
    <property type="entry name" value="NORD PROTEIN"/>
    <property type="match status" value="1"/>
</dbReference>
<dbReference type="Gene3D" id="3.40.50.410">
    <property type="entry name" value="von Willebrand factor, type A domain"/>
    <property type="match status" value="1"/>
</dbReference>
<proteinExistence type="predicted"/>
<dbReference type="PROSITE" id="PS50234">
    <property type="entry name" value="VWFA"/>
    <property type="match status" value="1"/>
</dbReference>
<comment type="caution">
    <text evidence="2">The sequence shown here is derived from an EMBL/GenBank/DDBJ whole genome shotgun (WGS) entry which is preliminary data.</text>
</comment>
<dbReference type="Pfam" id="PF13519">
    <property type="entry name" value="VWA_2"/>
    <property type="match status" value="1"/>
</dbReference>
<dbReference type="SMART" id="SM00327">
    <property type="entry name" value="VWA"/>
    <property type="match status" value="1"/>
</dbReference>